<dbReference type="Proteomes" id="UP001479436">
    <property type="component" value="Unassembled WGS sequence"/>
</dbReference>
<keyword evidence="2" id="KW-0479">Metal-binding</keyword>
<evidence type="ECO:0000256" key="2">
    <source>
        <dbReference type="ARBA" id="ARBA00022723"/>
    </source>
</evidence>
<dbReference type="PANTHER" id="PTHR46471">
    <property type="entry name" value="CHITIN DEACETYLASE"/>
    <property type="match status" value="1"/>
</dbReference>
<dbReference type="Pfam" id="PF01522">
    <property type="entry name" value="Polysacc_deac_1"/>
    <property type="match status" value="1"/>
</dbReference>
<protein>
    <submittedName>
        <fullName evidence="8">Chitin deacetylase</fullName>
        <ecNumber evidence="8">3.5.1.41</ecNumber>
    </submittedName>
</protein>
<evidence type="ECO:0000313" key="9">
    <source>
        <dbReference type="Proteomes" id="UP001479436"/>
    </source>
</evidence>
<dbReference type="EC" id="3.5.1.41" evidence="8"/>
<feature type="signal peptide" evidence="6">
    <location>
        <begin position="1"/>
        <end position="18"/>
    </location>
</feature>
<organism evidence="8 9">
    <name type="scientific">Basidiobolus ranarum</name>
    <dbReference type="NCBI Taxonomy" id="34480"/>
    <lineage>
        <taxon>Eukaryota</taxon>
        <taxon>Fungi</taxon>
        <taxon>Fungi incertae sedis</taxon>
        <taxon>Zoopagomycota</taxon>
        <taxon>Entomophthoromycotina</taxon>
        <taxon>Basidiobolomycetes</taxon>
        <taxon>Basidiobolales</taxon>
        <taxon>Basidiobolaceae</taxon>
        <taxon>Basidiobolus</taxon>
    </lineage>
</organism>
<dbReference type="SUPFAM" id="SSF88713">
    <property type="entry name" value="Glycoside hydrolase/deacetylase"/>
    <property type="match status" value="1"/>
</dbReference>
<feature type="chain" id="PRO_5045324361" evidence="6">
    <location>
        <begin position="19"/>
        <end position="243"/>
    </location>
</feature>
<dbReference type="EMBL" id="JASJQH010000485">
    <property type="protein sequence ID" value="KAK9764143.1"/>
    <property type="molecule type" value="Genomic_DNA"/>
</dbReference>
<dbReference type="GO" id="GO:0004099">
    <property type="term" value="F:chitin deacetylase activity"/>
    <property type="evidence" value="ECO:0007669"/>
    <property type="project" value="UniProtKB-EC"/>
</dbReference>
<proteinExistence type="predicted"/>
<evidence type="ECO:0000256" key="5">
    <source>
        <dbReference type="ARBA" id="ARBA00023277"/>
    </source>
</evidence>
<reference evidence="8 9" key="1">
    <citation type="submission" date="2023-04" db="EMBL/GenBank/DDBJ databases">
        <title>Genome of Basidiobolus ranarum AG-B5.</title>
        <authorList>
            <person name="Stajich J.E."/>
            <person name="Carter-House D."/>
            <person name="Gryganskyi A."/>
        </authorList>
    </citation>
    <scope>NUCLEOTIDE SEQUENCE [LARGE SCALE GENOMIC DNA]</scope>
    <source>
        <strain evidence="8 9">AG-B5</strain>
    </source>
</reference>
<feature type="domain" description="NodB homology" evidence="7">
    <location>
        <begin position="33"/>
        <end position="221"/>
    </location>
</feature>
<evidence type="ECO:0000256" key="3">
    <source>
        <dbReference type="ARBA" id="ARBA00022729"/>
    </source>
</evidence>
<dbReference type="PANTHER" id="PTHR46471:SF2">
    <property type="entry name" value="CHITIN DEACETYLASE-RELATED"/>
    <property type="match status" value="1"/>
</dbReference>
<evidence type="ECO:0000256" key="4">
    <source>
        <dbReference type="ARBA" id="ARBA00022801"/>
    </source>
</evidence>
<accession>A0ABR2WRH4</accession>
<dbReference type="Gene3D" id="3.20.20.370">
    <property type="entry name" value="Glycoside hydrolase/deacetylase"/>
    <property type="match status" value="1"/>
</dbReference>
<dbReference type="PROSITE" id="PS51677">
    <property type="entry name" value="NODB"/>
    <property type="match status" value="1"/>
</dbReference>
<sequence>MRWATFLTYLSIFTPVLTQDSGQGIFLECKQPGLFALTFDDGPGPFTSKLLKIFLERNVKATLFVLGVNIRNSQHVSQLKEAYAQGHQIALHTDSHPHLNTLSVNEIASEMKANEQAVEMAIGVRPNYMRPPYGECNDNTRLALLSLDYTVVNWNVDSQDWQYRGNPSEQWKILANIATEVQNKPYISGSYISLQHDTDASSVNATTNIIDLVLSKGYKLVTVAECLGNQLRFYKRKFTNESN</sequence>
<comment type="cofactor">
    <cofactor evidence="1">
        <name>Co(2+)</name>
        <dbReference type="ChEBI" id="CHEBI:48828"/>
    </cofactor>
</comment>
<evidence type="ECO:0000256" key="1">
    <source>
        <dbReference type="ARBA" id="ARBA00001941"/>
    </source>
</evidence>
<evidence type="ECO:0000259" key="7">
    <source>
        <dbReference type="PROSITE" id="PS51677"/>
    </source>
</evidence>
<keyword evidence="9" id="KW-1185">Reference proteome</keyword>
<comment type="caution">
    <text evidence="8">The sequence shown here is derived from an EMBL/GenBank/DDBJ whole genome shotgun (WGS) entry which is preliminary data.</text>
</comment>
<evidence type="ECO:0000256" key="6">
    <source>
        <dbReference type="SAM" id="SignalP"/>
    </source>
</evidence>
<keyword evidence="5" id="KW-0119">Carbohydrate metabolism</keyword>
<keyword evidence="3 6" id="KW-0732">Signal</keyword>
<gene>
    <name evidence="8" type="primary">CDA2_20</name>
    <name evidence="8" type="ORF">K7432_008605</name>
</gene>
<keyword evidence="4 8" id="KW-0378">Hydrolase</keyword>
<dbReference type="InterPro" id="IPR002509">
    <property type="entry name" value="NODB_dom"/>
</dbReference>
<dbReference type="InterPro" id="IPR011330">
    <property type="entry name" value="Glyco_hydro/deAcase_b/a-brl"/>
</dbReference>
<name>A0ABR2WRH4_9FUNG</name>
<evidence type="ECO:0000313" key="8">
    <source>
        <dbReference type="EMBL" id="KAK9764143.1"/>
    </source>
</evidence>